<comment type="similarity">
    <text evidence="2">Belongs to the UbiA prenyltransferase family.</text>
</comment>
<dbReference type="OrthoDB" id="5211at2759"/>
<evidence type="ECO:0000313" key="15">
    <source>
        <dbReference type="EMBL" id="JAV87795.1"/>
    </source>
</evidence>
<evidence type="ECO:0000256" key="12">
    <source>
        <dbReference type="ARBA" id="ARBA00030253"/>
    </source>
</evidence>
<evidence type="ECO:0000256" key="8">
    <source>
        <dbReference type="ARBA" id="ARBA00022989"/>
    </source>
</evidence>
<dbReference type="EC" id="2.5.1.141" evidence="3"/>
<evidence type="ECO:0000313" key="16">
    <source>
        <dbReference type="EMBL" id="KAB0794989.1"/>
    </source>
</evidence>
<evidence type="ECO:0000256" key="9">
    <source>
        <dbReference type="ARBA" id="ARBA00023128"/>
    </source>
</evidence>
<evidence type="ECO:0000256" key="6">
    <source>
        <dbReference type="ARBA" id="ARBA00022692"/>
    </source>
</evidence>
<evidence type="ECO:0000256" key="13">
    <source>
        <dbReference type="ARBA" id="ARBA00047690"/>
    </source>
</evidence>
<reference evidence="16" key="3">
    <citation type="submission" date="2019-08" db="EMBL/GenBank/DDBJ databases">
        <authorList>
            <consortium name="Photinus pyralis genome working group"/>
            <person name="Fallon T.R."/>
            <person name="Sander Lower S.E."/>
            <person name="Weng J.-K."/>
        </authorList>
    </citation>
    <scope>NUCLEOTIDE SEQUENCE</scope>
    <source>
        <strain evidence="16">1611_PpyrPB1</strain>
        <tissue evidence="16">Whole body</tissue>
    </source>
</reference>
<dbReference type="HAMAP" id="MF_00154">
    <property type="entry name" value="CyoE_CtaB"/>
    <property type="match status" value="1"/>
</dbReference>
<keyword evidence="8 14" id="KW-1133">Transmembrane helix</keyword>
<keyword evidence="7" id="KW-0809">Transit peptide</keyword>
<evidence type="ECO:0000256" key="4">
    <source>
        <dbReference type="ARBA" id="ARBA00016335"/>
    </source>
</evidence>
<reference evidence="16 17" key="2">
    <citation type="journal article" date="2018" name="Elife">
        <title>Firefly genomes illuminate parallel origins of bioluminescence in beetles.</title>
        <authorList>
            <person name="Fallon T.R."/>
            <person name="Lower S.E."/>
            <person name="Chang C.H."/>
            <person name="Bessho-Uehara M."/>
            <person name="Martin G.J."/>
            <person name="Bewick A.J."/>
            <person name="Behringer M."/>
            <person name="Debat H.J."/>
            <person name="Wong I."/>
            <person name="Day J.C."/>
            <person name="Suvorov A."/>
            <person name="Silva C.J."/>
            <person name="Stanger-Hall K.F."/>
            <person name="Hall D.W."/>
            <person name="Schmitz R.J."/>
            <person name="Nelson D.R."/>
            <person name="Lewis S.M."/>
            <person name="Shigenobu S."/>
            <person name="Bybee S.M."/>
            <person name="Larracuente A.M."/>
            <person name="Oba Y."/>
            <person name="Weng J.K."/>
        </authorList>
    </citation>
    <scope>NUCLEOTIDE SEQUENCE [LARGE SCALE GENOMIC DNA]</scope>
    <source>
        <strain evidence="16">1611_PpyrPB1</strain>
        <tissue evidence="16">Whole body</tissue>
    </source>
</reference>
<reference evidence="15" key="1">
    <citation type="journal article" date="2016" name="Sci. Rep.">
        <title>Molecular characterization of firefly nuptial gifts: a multi-omics approach sheds light on postcopulatory sexual selection.</title>
        <authorList>
            <person name="Al-Wathiqui N."/>
            <person name="Fallon T.R."/>
            <person name="South A."/>
            <person name="Weng J.K."/>
            <person name="Lewis S.M."/>
        </authorList>
    </citation>
    <scope>NUCLEOTIDE SEQUENCE</scope>
</reference>
<keyword evidence="11 14" id="KW-0472">Membrane</keyword>
<dbReference type="GO" id="GO:0031966">
    <property type="term" value="C:mitochondrial membrane"/>
    <property type="evidence" value="ECO:0007669"/>
    <property type="project" value="UniProtKB-SubCell"/>
</dbReference>
<dbReference type="GO" id="GO:0006784">
    <property type="term" value="P:heme A biosynthetic process"/>
    <property type="evidence" value="ECO:0007669"/>
    <property type="project" value="TreeGrafter"/>
</dbReference>
<dbReference type="InParanoid" id="A0A1Y1MTJ7"/>
<dbReference type="InterPro" id="IPR006369">
    <property type="entry name" value="Protohaem_IX_farnesylTrfase"/>
</dbReference>
<dbReference type="InterPro" id="IPR044878">
    <property type="entry name" value="UbiA_sf"/>
</dbReference>
<dbReference type="PANTHER" id="PTHR43448">
    <property type="entry name" value="PROTOHEME IX FARNESYLTRANSFERASE, MITOCHONDRIAL"/>
    <property type="match status" value="1"/>
</dbReference>
<dbReference type="Proteomes" id="UP000327044">
    <property type="component" value="Unassembled WGS sequence"/>
</dbReference>
<dbReference type="GO" id="GO:0008495">
    <property type="term" value="F:protoheme IX farnesyltransferase activity"/>
    <property type="evidence" value="ECO:0007669"/>
    <property type="project" value="UniProtKB-EC"/>
</dbReference>
<comment type="subcellular location">
    <subcellularLocation>
        <location evidence="1">Mitochondrion membrane</location>
        <topology evidence="1">Multi-pass membrane protein</topology>
    </subcellularLocation>
</comment>
<dbReference type="AlphaFoldDB" id="A0A1Y1MTJ7"/>
<dbReference type="PANTHER" id="PTHR43448:SF2">
    <property type="entry name" value="PROTOHEME IX FARNESYLTRANSFERASE, MITOCHONDRIAL"/>
    <property type="match status" value="1"/>
</dbReference>
<evidence type="ECO:0000256" key="3">
    <source>
        <dbReference type="ARBA" id="ARBA00012292"/>
    </source>
</evidence>
<dbReference type="Gene3D" id="1.10.357.140">
    <property type="entry name" value="UbiA prenyltransferase"/>
    <property type="match status" value="1"/>
</dbReference>
<proteinExistence type="inferred from homology"/>
<keyword evidence="5" id="KW-0808">Transferase</keyword>
<keyword evidence="9" id="KW-0496">Mitochondrion</keyword>
<evidence type="ECO:0000256" key="10">
    <source>
        <dbReference type="ARBA" id="ARBA00023133"/>
    </source>
</evidence>
<keyword evidence="6 14" id="KW-0812">Transmembrane</keyword>
<comment type="catalytic activity">
    <reaction evidence="13">
        <text>heme b + (2E,6E)-farnesyl diphosphate + H2O = Fe(II)-heme o + diphosphate</text>
        <dbReference type="Rhea" id="RHEA:28070"/>
        <dbReference type="ChEBI" id="CHEBI:15377"/>
        <dbReference type="ChEBI" id="CHEBI:33019"/>
        <dbReference type="ChEBI" id="CHEBI:60344"/>
        <dbReference type="ChEBI" id="CHEBI:60530"/>
        <dbReference type="ChEBI" id="CHEBI:175763"/>
        <dbReference type="EC" id="2.5.1.141"/>
    </reaction>
</comment>
<keyword evidence="17" id="KW-1185">Reference proteome</keyword>
<evidence type="ECO:0000256" key="11">
    <source>
        <dbReference type="ARBA" id="ARBA00023136"/>
    </source>
</evidence>
<evidence type="ECO:0000256" key="1">
    <source>
        <dbReference type="ARBA" id="ARBA00004225"/>
    </source>
</evidence>
<dbReference type="EMBL" id="VVIM01000008">
    <property type="protein sequence ID" value="KAB0794989.1"/>
    <property type="molecule type" value="Genomic_DNA"/>
</dbReference>
<keyword evidence="10" id="KW-0350">Heme biosynthesis</keyword>
<name>A0A1Y1MTJ7_PHOPY</name>
<feature type="transmembrane region" description="Helical" evidence="14">
    <location>
        <begin position="98"/>
        <end position="115"/>
    </location>
</feature>
<feature type="transmembrane region" description="Helical" evidence="14">
    <location>
        <begin position="314"/>
        <end position="334"/>
    </location>
</feature>
<evidence type="ECO:0000256" key="7">
    <source>
        <dbReference type="ARBA" id="ARBA00022946"/>
    </source>
</evidence>
<dbReference type="InterPro" id="IPR000537">
    <property type="entry name" value="UbiA_prenyltransferase"/>
</dbReference>
<dbReference type="EMBL" id="GEZM01024410">
    <property type="protein sequence ID" value="JAV87795.1"/>
    <property type="molecule type" value="Transcribed_RNA"/>
</dbReference>
<dbReference type="FunCoup" id="A0A1Y1MTJ7">
    <property type="interactions" value="1165"/>
</dbReference>
<protein>
    <recommendedName>
        <fullName evidence="4">Protoheme IX farnesyltransferase, mitochondrial</fullName>
        <ecNumber evidence="3">2.5.1.141</ecNumber>
    </recommendedName>
    <alternativeName>
        <fullName evidence="12">Heme O synthase</fullName>
    </alternativeName>
</protein>
<dbReference type="NCBIfam" id="TIGR01473">
    <property type="entry name" value="cyoE_ctaB"/>
    <property type="match status" value="1"/>
</dbReference>
<feature type="transmembrane region" description="Helical" evidence="14">
    <location>
        <begin position="346"/>
        <end position="364"/>
    </location>
</feature>
<evidence type="ECO:0000256" key="2">
    <source>
        <dbReference type="ARBA" id="ARBA00005985"/>
    </source>
</evidence>
<evidence type="ECO:0000256" key="5">
    <source>
        <dbReference type="ARBA" id="ARBA00022679"/>
    </source>
</evidence>
<evidence type="ECO:0000313" key="17">
    <source>
        <dbReference type="Proteomes" id="UP000327044"/>
    </source>
</evidence>
<dbReference type="PROSITE" id="PS00943">
    <property type="entry name" value="UBIA"/>
    <property type="match status" value="1"/>
</dbReference>
<sequence length="391" mass="43715">MIKFVHTSRLLCKHGFIASYNYCPRTNYIFEKHVNFAIPPARCVNQSKSKAAVATSIEIDPQLVKQLELKPSVLPGWRPTPSTDRSNLIQHYMKLSKIRLTALVVVTSMAGYTMAPSPFDWTTFTLCVAGTGLMSCAANTVNQFHEVPFDSQMSRTKHRILVCGRLTPLHAMTFAAVSSTLGLGILNYGVNGLTAFLGLSNLLLYTAIYTPLKRISILNTWVGSIVGAIPPLMGWAACANSLGPGAWLMSALLYSWQFPHFNALSWNLRPDYSRAGYRMMAVTNPGLCRRVALRHTLAITGMCALAPILDITKWWFVFSSAPINLYFVYLAYKFYSDSSSASSRKLFRYSLIHLPLLMMMFLISKKRWGNVVTNENSESNIESNILNVNRK</sequence>
<dbReference type="Pfam" id="PF01040">
    <property type="entry name" value="UbiA"/>
    <property type="match status" value="1"/>
</dbReference>
<gene>
    <name evidence="16" type="ORF">PPYR_11828</name>
</gene>
<evidence type="ECO:0000256" key="14">
    <source>
        <dbReference type="SAM" id="Phobius"/>
    </source>
</evidence>
<dbReference type="FunFam" id="1.10.357.140:FF:000004">
    <property type="entry name" value="Protoheme IX farnesyltransferase, mitochondrial"/>
    <property type="match status" value="1"/>
</dbReference>
<accession>A0A1Y1MTJ7</accession>
<dbReference type="CDD" id="cd13957">
    <property type="entry name" value="PT_UbiA_Cox10"/>
    <property type="match status" value="1"/>
</dbReference>
<organism evidence="15">
    <name type="scientific">Photinus pyralis</name>
    <name type="common">Common eastern firefly</name>
    <name type="synonym">Lampyris pyralis</name>
    <dbReference type="NCBI Taxonomy" id="7054"/>
    <lineage>
        <taxon>Eukaryota</taxon>
        <taxon>Metazoa</taxon>
        <taxon>Ecdysozoa</taxon>
        <taxon>Arthropoda</taxon>
        <taxon>Hexapoda</taxon>
        <taxon>Insecta</taxon>
        <taxon>Pterygota</taxon>
        <taxon>Neoptera</taxon>
        <taxon>Endopterygota</taxon>
        <taxon>Coleoptera</taxon>
        <taxon>Polyphaga</taxon>
        <taxon>Elateriformia</taxon>
        <taxon>Elateroidea</taxon>
        <taxon>Lampyridae</taxon>
        <taxon>Lampyrinae</taxon>
        <taxon>Photinus</taxon>
    </lineage>
</organism>
<feature type="transmembrane region" description="Helical" evidence="14">
    <location>
        <begin position="192"/>
        <end position="212"/>
    </location>
</feature>
<dbReference type="InterPro" id="IPR030470">
    <property type="entry name" value="UbiA_prenylTrfase_CS"/>
</dbReference>